<dbReference type="InterPro" id="IPR000524">
    <property type="entry name" value="Tscrpt_reg_HTH_GntR"/>
</dbReference>
<feature type="domain" description="HTH gntR-type" evidence="5">
    <location>
        <begin position="20"/>
        <end position="88"/>
    </location>
</feature>
<keyword evidence="7" id="KW-1185">Reference proteome</keyword>
<keyword evidence="3" id="KW-0804">Transcription</keyword>
<dbReference type="RefSeq" id="WP_343808015.1">
    <property type="nucleotide sequence ID" value="NZ_BAAADE010000013.1"/>
</dbReference>
<keyword evidence="2" id="KW-0238">DNA-binding</keyword>
<dbReference type="Pfam" id="PF07729">
    <property type="entry name" value="FCD"/>
    <property type="match status" value="1"/>
</dbReference>
<dbReference type="EMBL" id="BAAADE010000013">
    <property type="protein sequence ID" value="GAA0614586.1"/>
    <property type="molecule type" value="Genomic_DNA"/>
</dbReference>
<evidence type="ECO:0000256" key="2">
    <source>
        <dbReference type="ARBA" id="ARBA00023125"/>
    </source>
</evidence>
<name>A0ABN1GMF5_9HYPH</name>
<dbReference type="SUPFAM" id="SSF46785">
    <property type="entry name" value="Winged helix' DNA-binding domain"/>
    <property type="match status" value="1"/>
</dbReference>
<evidence type="ECO:0000256" key="3">
    <source>
        <dbReference type="ARBA" id="ARBA00023163"/>
    </source>
</evidence>
<comment type="caution">
    <text evidence="6">The sequence shown here is derived from an EMBL/GenBank/DDBJ whole genome shotgun (WGS) entry which is preliminary data.</text>
</comment>
<dbReference type="Pfam" id="PF00392">
    <property type="entry name" value="GntR"/>
    <property type="match status" value="1"/>
</dbReference>
<accession>A0ABN1GMF5</accession>
<dbReference type="SMART" id="SM00895">
    <property type="entry name" value="FCD"/>
    <property type="match status" value="1"/>
</dbReference>
<proteinExistence type="predicted"/>
<evidence type="ECO:0000256" key="4">
    <source>
        <dbReference type="SAM" id="MobiDB-lite"/>
    </source>
</evidence>
<sequence length="249" mass="28018">MTSLGSQEHMNEQTPAASRPRVKNNVVTALAIDISTNIYESGTFLPRENDLCEHYGVSRTVIREALKVLESKGMVRARPRVGTLVCERDEWNILDPQVIEWLGDEVFRLNLLNCILETRQVIEPVAARLAAERATVQEIADLEQAWQMMHDANGDLAAFTEGDTLFHSRLLKASHNQVFYQLSHSINSALKYSLQTTNEAAATCTEALERHRQLVEALRMRDKDAAEEHALKILDLASRDLKIATQKGL</sequence>
<protein>
    <submittedName>
        <fullName evidence="6">FadR/GntR family transcriptional regulator</fullName>
    </submittedName>
</protein>
<dbReference type="InterPro" id="IPR011711">
    <property type="entry name" value="GntR_C"/>
</dbReference>
<dbReference type="PANTHER" id="PTHR43537">
    <property type="entry name" value="TRANSCRIPTIONAL REGULATOR, GNTR FAMILY"/>
    <property type="match status" value="1"/>
</dbReference>
<dbReference type="PRINTS" id="PR00035">
    <property type="entry name" value="HTHGNTR"/>
</dbReference>
<dbReference type="SMART" id="SM00345">
    <property type="entry name" value="HTH_GNTR"/>
    <property type="match status" value="1"/>
</dbReference>
<dbReference type="CDD" id="cd07377">
    <property type="entry name" value="WHTH_GntR"/>
    <property type="match status" value="1"/>
</dbReference>
<organism evidence="6 7">
    <name type="scientific">Paenochrobactrum glaciei</name>
    <dbReference type="NCBI Taxonomy" id="486407"/>
    <lineage>
        <taxon>Bacteria</taxon>
        <taxon>Pseudomonadati</taxon>
        <taxon>Pseudomonadota</taxon>
        <taxon>Alphaproteobacteria</taxon>
        <taxon>Hyphomicrobiales</taxon>
        <taxon>Brucellaceae</taxon>
        <taxon>Paenochrobactrum</taxon>
    </lineage>
</organism>
<dbReference type="PROSITE" id="PS50949">
    <property type="entry name" value="HTH_GNTR"/>
    <property type="match status" value="1"/>
</dbReference>
<dbReference type="InterPro" id="IPR036390">
    <property type="entry name" value="WH_DNA-bd_sf"/>
</dbReference>
<keyword evidence="1" id="KW-0805">Transcription regulation</keyword>
<evidence type="ECO:0000256" key="1">
    <source>
        <dbReference type="ARBA" id="ARBA00023015"/>
    </source>
</evidence>
<dbReference type="Gene3D" id="1.20.120.530">
    <property type="entry name" value="GntR ligand-binding domain-like"/>
    <property type="match status" value="1"/>
</dbReference>
<dbReference type="InterPro" id="IPR036388">
    <property type="entry name" value="WH-like_DNA-bd_sf"/>
</dbReference>
<dbReference type="Proteomes" id="UP001424441">
    <property type="component" value="Unassembled WGS sequence"/>
</dbReference>
<feature type="region of interest" description="Disordered" evidence="4">
    <location>
        <begin position="1"/>
        <end position="20"/>
    </location>
</feature>
<dbReference type="InterPro" id="IPR008920">
    <property type="entry name" value="TF_FadR/GntR_C"/>
</dbReference>
<dbReference type="SUPFAM" id="SSF48008">
    <property type="entry name" value="GntR ligand-binding domain-like"/>
    <property type="match status" value="1"/>
</dbReference>
<evidence type="ECO:0000313" key="7">
    <source>
        <dbReference type="Proteomes" id="UP001424441"/>
    </source>
</evidence>
<evidence type="ECO:0000313" key="6">
    <source>
        <dbReference type="EMBL" id="GAA0614586.1"/>
    </source>
</evidence>
<dbReference type="Gene3D" id="1.10.10.10">
    <property type="entry name" value="Winged helix-like DNA-binding domain superfamily/Winged helix DNA-binding domain"/>
    <property type="match status" value="1"/>
</dbReference>
<reference evidence="6 7" key="1">
    <citation type="journal article" date="2019" name="Int. J. Syst. Evol. Microbiol.">
        <title>The Global Catalogue of Microorganisms (GCM) 10K type strain sequencing project: providing services to taxonomists for standard genome sequencing and annotation.</title>
        <authorList>
            <consortium name="The Broad Institute Genomics Platform"/>
            <consortium name="The Broad Institute Genome Sequencing Center for Infectious Disease"/>
            <person name="Wu L."/>
            <person name="Ma J."/>
        </authorList>
    </citation>
    <scope>NUCLEOTIDE SEQUENCE [LARGE SCALE GENOMIC DNA]</scope>
    <source>
        <strain evidence="6 7">JCM 15115</strain>
    </source>
</reference>
<gene>
    <name evidence="6" type="ORF">GCM10008943_32210</name>
</gene>
<feature type="compositionally biased region" description="Polar residues" evidence="4">
    <location>
        <begin position="1"/>
        <end position="16"/>
    </location>
</feature>
<dbReference type="PANTHER" id="PTHR43537:SF44">
    <property type="entry name" value="GNTR FAMILY REGULATORY PROTEIN"/>
    <property type="match status" value="1"/>
</dbReference>
<evidence type="ECO:0000259" key="5">
    <source>
        <dbReference type="PROSITE" id="PS50949"/>
    </source>
</evidence>